<comment type="catalytic activity">
    <reaction evidence="8 9">
        <text>[[Fe-S] cluster scaffold protein carrying a second [4Fe-4S](2+) cluster] + N(6)-octanoyl-L-lysyl-[protein] + 2 oxidized [2Fe-2S]-[ferredoxin] + 2 S-adenosyl-L-methionine + 4 H(+) = [[Fe-S] cluster scaffold protein] + N(6)-[(R)-dihydrolipoyl]-L-lysyl-[protein] + 4 Fe(3+) + 2 hydrogen sulfide + 2 5'-deoxyadenosine + 2 L-methionine + 2 reduced [2Fe-2S]-[ferredoxin]</text>
        <dbReference type="Rhea" id="RHEA:16585"/>
        <dbReference type="Rhea" id="RHEA-COMP:9928"/>
        <dbReference type="Rhea" id="RHEA-COMP:10000"/>
        <dbReference type="Rhea" id="RHEA-COMP:10001"/>
        <dbReference type="Rhea" id="RHEA-COMP:10475"/>
        <dbReference type="Rhea" id="RHEA-COMP:14568"/>
        <dbReference type="Rhea" id="RHEA-COMP:14569"/>
        <dbReference type="ChEBI" id="CHEBI:15378"/>
        <dbReference type="ChEBI" id="CHEBI:17319"/>
        <dbReference type="ChEBI" id="CHEBI:29034"/>
        <dbReference type="ChEBI" id="CHEBI:29919"/>
        <dbReference type="ChEBI" id="CHEBI:33722"/>
        <dbReference type="ChEBI" id="CHEBI:33737"/>
        <dbReference type="ChEBI" id="CHEBI:33738"/>
        <dbReference type="ChEBI" id="CHEBI:57844"/>
        <dbReference type="ChEBI" id="CHEBI:59789"/>
        <dbReference type="ChEBI" id="CHEBI:78809"/>
        <dbReference type="ChEBI" id="CHEBI:83100"/>
        <dbReference type="EC" id="2.8.1.8"/>
    </reaction>
</comment>
<dbReference type="NCBIfam" id="NF009544">
    <property type="entry name" value="PRK12928.1"/>
    <property type="match status" value="1"/>
</dbReference>
<comment type="cofactor">
    <cofactor evidence="9">
        <name>[4Fe-4S] cluster</name>
        <dbReference type="ChEBI" id="CHEBI:49883"/>
    </cofactor>
    <text evidence="9">Binds 2 [4Fe-4S] clusters per subunit. One cluster is coordinated with 3 cysteines and an exchangeable S-adenosyl-L-methionine.</text>
</comment>
<dbReference type="NCBIfam" id="NF004019">
    <property type="entry name" value="PRK05481.1"/>
    <property type="match status" value="1"/>
</dbReference>
<feature type="domain" description="Radical SAM core" evidence="10">
    <location>
        <begin position="77"/>
        <end position="293"/>
    </location>
</feature>
<evidence type="ECO:0000256" key="1">
    <source>
        <dbReference type="ARBA" id="ARBA00022485"/>
    </source>
</evidence>
<dbReference type="NCBIfam" id="TIGR00510">
    <property type="entry name" value="lipA"/>
    <property type="match status" value="1"/>
</dbReference>
<dbReference type="PANTHER" id="PTHR10949:SF0">
    <property type="entry name" value="LIPOYL SYNTHASE, MITOCHONDRIAL"/>
    <property type="match status" value="1"/>
</dbReference>
<name>A0A6C1FBC8_BUCUN</name>
<sequence length="318" mass="36127">MKKKQDILSKPLTLKKINIININNTDTKLNKIPKPNWIKIQIPIETDRINHIKKTLRQNNLHSVCEEAQCPNLSECFNNGTTTFMILGSICTRNCPFCAVQHGKPRLVNTDEPSKLSHAILDMKINYVVITSVVRDDLYDGGAQHFVNCIKSIRKKNNVQIEILVPDFRGRINLILKIFNQGLPDIFNHNIENVPRMYKTIRPGANYKRSLLLLESFKKQYSHIPTKSGLMLGLGETYLEIIQVMKDLYSSGVELLTIGQYLQPSINHLPVKRYISPSEFDDIKNEALSIGFSNAFCGPFVRSSYHASLQSCASVNKL</sequence>
<dbReference type="InterPro" id="IPR031691">
    <property type="entry name" value="LIAS_N"/>
</dbReference>
<evidence type="ECO:0000313" key="11">
    <source>
        <dbReference type="EMBL" id="QIE01987.1"/>
    </source>
</evidence>
<dbReference type="Pfam" id="PF04055">
    <property type="entry name" value="Radical_SAM"/>
    <property type="match status" value="1"/>
</dbReference>
<accession>A0A6C1FBC8</accession>
<feature type="binding site" evidence="9">
    <location>
        <position position="304"/>
    </location>
    <ligand>
        <name>[4Fe-4S] cluster</name>
        <dbReference type="ChEBI" id="CHEBI:49883"/>
        <label>1</label>
    </ligand>
</feature>
<evidence type="ECO:0000256" key="6">
    <source>
        <dbReference type="ARBA" id="ARBA00023004"/>
    </source>
</evidence>
<evidence type="ECO:0000313" key="12">
    <source>
        <dbReference type="Proteomes" id="UP000502958"/>
    </source>
</evidence>
<keyword evidence="7 9" id="KW-0411">Iron-sulfur</keyword>
<dbReference type="GO" id="GO:0005737">
    <property type="term" value="C:cytoplasm"/>
    <property type="evidence" value="ECO:0007669"/>
    <property type="project" value="UniProtKB-SubCell"/>
</dbReference>
<dbReference type="SMART" id="SM00729">
    <property type="entry name" value="Elp3"/>
    <property type="match status" value="1"/>
</dbReference>
<evidence type="ECO:0000256" key="7">
    <source>
        <dbReference type="ARBA" id="ARBA00023014"/>
    </source>
</evidence>
<feature type="binding site" evidence="9">
    <location>
        <position position="65"/>
    </location>
    <ligand>
        <name>[4Fe-4S] cluster</name>
        <dbReference type="ChEBI" id="CHEBI:49883"/>
        <label>1</label>
    </ligand>
</feature>
<gene>
    <name evidence="9 11" type="primary">lipA</name>
    <name evidence="11" type="ORF">GUU85_01255</name>
</gene>
<dbReference type="UniPathway" id="UPA00538">
    <property type="reaction ID" value="UER00593"/>
</dbReference>
<organism evidence="11 12">
    <name type="scientific">Buchnera aphidicola subsp. Uroleucon sonchi</name>
    <dbReference type="NCBI Taxonomy" id="118118"/>
    <lineage>
        <taxon>Bacteria</taxon>
        <taxon>Pseudomonadati</taxon>
        <taxon>Pseudomonadota</taxon>
        <taxon>Gammaproteobacteria</taxon>
        <taxon>Enterobacterales</taxon>
        <taxon>Erwiniaceae</taxon>
        <taxon>Buchnera</taxon>
    </lineage>
</organism>
<evidence type="ECO:0000256" key="4">
    <source>
        <dbReference type="ARBA" id="ARBA00022691"/>
    </source>
</evidence>
<dbReference type="SUPFAM" id="SSF102114">
    <property type="entry name" value="Radical SAM enzymes"/>
    <property type="match status" value="1"/>
</dbReference>
<dbReference type="PROSITE" id="PS51918">
    <property type="entry name" value="RADICAL_SAM"/>
    <property type="match status" value="1"/>
</dbReference>
<proteinExistence type="inferred from homology"/>
<dbReference type="EC" id="2.8.1.8" evidence="9"/>
<dbReference type="SFLD" id="SFLDG01058">
    <property type="entry name" value="lipoyl_synthase_like"/>
    <property type="match status" value="1"/>
</dbReference>
<dbReference type="InterPro" id="IPR003698">
    <property type="entry name" value="Lipoyl_synth"/>
</dbReference>
<comment type="subcellular location">
    <subcellularLocation>
        <location evidence="9">Cytoplasm</location>
    </subcellularLocation>
</comment>
<evidence type="ECO:0000256" key="5">
    <source>
        <dbReference type="ARBA" id="ARBA00022723"/>
    </source>
</evidence>
<dbReference type="AlphaFoldDB" id="A0A6C1FBC8"/>
<dbReference type="FunFam" id="3.20.20.70:FF:000040">
    <property type="entry name" value="Lipoyl synthase"/>
    <property type="match status" value="1"/>
</dbReference>
<evidence type="ECO:0000256" key="3">
    <source>
        <dbReference type="ARBA" id="ARBA00022679"/>
    </source>
</evidence>
<dbReference type="Pfam" id="PF16881">
    <property type="entry name" value="LIAS_N"/>
    <property type="match status" value="1"/>
</dbReference>
<evidence type="ECO:0000259" key="10">
    <source>
        <dbReference type="PROSITE" id="PS51918"/>
    </source>
</evidence>
<dbReference type="InterPro" id="IPR013785">
    <property type="entry name" value="Aldolase_TIM"/>
</dbReference>
<dbReference type="SFLD" id="SFLDF00271">
    <property type="entry name" value="lipoyl_synthase"/>
    <property type="match status" value="1"/>
</dbReference>
<feature type="binding site" evidence="9">
    <location>
        <position position="76"/>
    </location>
    <ligand>
        <name>[4Fe-4S] cluster</name>
        <dbReference type="ChEBI" id="CHEBI:49883"/>
        <label>1</label>
    </ligand>
</feature>
<keyword evidence="3 9" id="KW-0808">Transferase</keyword>
<comment type="function">
    <text evidence="9">Catalyzes the radical-mediated insertion of two sulfur atoms into the C-6 and C-8 positions of the octanoyl moiety bound to the lipoyl domains of lipoate-dependent enzymes, thereby converting the octanoylated domains into lipoylated derivatives.</text>
</comment>
<feature type="binding site" evidence="9">
    <location>
        <position position="70"/>
    </location>
    <ligand>
        <name>[4Fe-4S] cluster</name>
        <dbReference type="ChEBI" id="CHEBI:49883"/>
        <label>1</label>
    </ligand>
</feature>
<evidence type="ECO:0000256" key="9">
    <source>
        <dbReference type="HAMAP-Rule" id="MF_00206"/>
    </source>
</evidence>
<dbReference type="GO" id="GO:0016992">
    <property type="term" value="F:lipoate synthase activity"/>
    <property type="evidence" value="ECO:0007669"/>
    <property type="project" value="UniProtKB-UniRule"/>
</dbReference>
<dbReference type="GO" id="GO:0046872">
    <property type="term" value="F:metal ion binding"/>
    <property type="evidence" value="ECO:0007669"/>
    <property type="project" value="UniProtKB-KW"/>
</dbReference>
<comment type="pathway">
    <text evidence="9">Protein modification; protein lipoylation via endogenous pathway; protein N(6)-(lipoyl)lysine from octanoyl-[acyl-carrier-protein]: step 2/2.</text>
</comment>
<keyword evidence="6 9" id="KW-0408">Iron</keyword>
<evidence type="ECO:0000256" key="2">
    <source>
        <dbReference type="ARBA" id="ARBA00022490"/>
    </source>
</evidence>
<dbReference type="GO" id="GO:0009249">
    <property type="term" value="P:protein lipoylation"/>
    <property type="evidence" value="ECO:0007669"/>
    <property type="project" value="UniProtKB-UniRule"/>
</dbReference>
<keyword evidence="1 9" id="KW-0004">4Fe-4S</keyword>
<evidence type="ECO:0000256" key="8">
    <source>
        <dbReference type="ARBA" id="ARBA00047326"/>
    </source>
</evidence>
<keyword evidence="4 9" id="KW-0949">S-adenosyl-L-methionine</keyword>
<dbReference type="PANTHER" id="PTHR10949">
    <property type="entry name" value="LIPOYL SYNTHASE"/>
    <property type="match status" value="1"/>
</dbReference>
<dbReference type="GO" id="GO:0051539">
    <property type="term" value="F:4 iron, 4 sulfur cluster binding"/>
    <property type="evidence" value="ECO:0007669"/>
    <property type="project" value="UniProtKB-UniRule"/>
</dbReference>
<dbReference type="InterPro" id="IPR007197">
    <property type="entry name" value="rSAM"/>
</dbReference>
<dbReference type="PIRSF" id="PIRSF005963">
    <property type="entry name" value="Lipoyl_synth"/>
    <property type="match status" value="1"/>
</dbReference>
<dbReference type="RefSeq" id="WP_163119221.1">
    <property type="nucleotide sequence ID" value="NZ_CP047588.1"/>
</dbReference>
<dbReference type="HAMAP" id="MF_00206">
    <property type="entry name" value="Lipoyl_synth"/>
    <property type="match status" value="1"/>
</dbReference>
<dbReference type="Proteomes" id="UP000502958">
    <property type="component" value="Chromosome"/>
</dbReference>
<feature type="binding site" evidence="9">
    <location>
        <position position="91"/>
    </location>
    <ligand>
        <name>[4Fe-4S] cluster</name>
        <dbReference type="ChEBI" id="CHEBI:49883"/>
        <label>2</label>
        <note>4Fe-4S-S-AdoMet</note>
    </ligand>
</feature>
<dbReference type="InterPro" id="IPR058240">
    <property type="entry name" value="rSAM_sf"/>
</dbReference>
<protein>
    <recommendedName>
        <fullName evidence="9">Lipoyl synthase</fullName>
        <ecNumber evidence="9">2.8.1.8</ecNumber>
    </recommendedName>
    <alternativeName>
        <fullName evidence="9">Lip-syn</fullName>
        <shortName evidence="9">LS</shortName>
    </alternativeName>
    <alternativeName>
        <fullName evidence="9">Lipoate synthase</fullName>
    </alternativeName>
    <alternativeName>
        <fullName evidence="9">Lipoic acid synthase</fullName>
    </alternativeName>
    <alternativeName>
        <fullName evidence="9">Sulfur insertion protein LipA</fullName>
    </alternativeName>
</protein>
<dbReference type="SFLD" id="SFLDS00029">
    <property type="entry name" value="Radical_SAM"/>
    <property type="match status" value="1"/>
</dbReference>
<comment type="similarity">
    <text evidence="9">Belongs to the radical SAM superfamily. Lipoyl synthase family.</text>
</comment>
<dbReference type="EMBL" id="CP047588">
    <property type="protein sequence ID" value="QIE01987.1"/>
    <property type="molecule type" value="Genomic_DNA"/>
</dbReference>
<feature type="binding site" evidence="9">
    <location>
        <position position="95"/>
    </location>
    <ligand>
        <name>[4Fe-4S] cluster</name>
        <dbReference type="ChEBI" id="CHEBI:49883"/>
        <label>2</label>
        <note>4Fe-4S-S-AdoMet</note>
    </ligand>
</feature>
<keyword evidence="2 9" id="KW-0963">Cytoplasm</keyword>
<keyword evidence="5 9" id="KW-0479">Metal-binding</keyword>
<dbReference type="InterPro" id="IPR006638">
    <property type="entry name" value="Elp3/MiaA/NifB-like_rSAM"/>
</dbReference>
<feature type="binding site" evidence="9">
    <location>
        <position position="98"/>
    </location>
    <ligand>
        <name>[4Fe-4S] cluster</name>
        <dbReference type="ChEBI" id="CHEBI:49883"/>
        <label>2</label>
        <note>4Fe-4S-S-AdoMet</note>
    </ligand>
</feature>
<dbReference type="Gene3D" id="3.20.20.70">
    <property type="entry name" value="Aldolase class I"/>
    <property type="match status" value="1"/>
</dbReference>
<reference evidence="11 12" key="1">
    <citation type="submission" date="2020-01" db="EMBL/GenBank/DDBJ databases">
        <title>Complete genome of Buchnera aphidicola isolated from Chaitophorus populeti.</title>
        <authorList>
            <person name="Park J."/>
            <person name="Xi H."/>
        </authorList>
    </citation>
    <scope>NUCLEOTIDE SEQUENCE [LARGE SCALE GENOMIC DNA]</scope>
    <source>
        <strain evidence="11 12">UsonBac</strain>
    </source>
</reference>